<protein>
    <recommendedName>
        <fullName evidence="4">C-type lectin domain-containing protein</fullName>
    </recommendedName>
</protein>
<dbReference type="InterPro" id="IPR016187">
    <property type="entry name" value="CTDL_fold"/>
</dbReference>
<sequence>MRPLRPLRDQHPHLSKNHPSSKSRSTQSHEVTPSTTSFLSTTDYGSFKDTATTAMEPTPGENTTQAIPTAGGDKLPCPDGFTEGESGCLVLLTKEGSYMNALGRCQSLDKGDLLGYPDFKNEFDAVSILMIEQNVPIYRFFVNGYASDLV</sequence>
<gene>
    <name evidence="2" type="ORF">PFISCL1PPCAC_9431</name>
</gene>
<feature type="compositionally biased region" description="Basic and acidic residues" evidence="1">
    <location>
        <begin position="1"/>
        <end position="12"/>
    </location>
</feature>
<evidence type="ECO:0000313" key="3">
    <source>
        <dbReference type="Proteomes" id="UP001432322"/>
    </source>
</evidence>
<proteinExistence type="predicted"/>
<evidence type="ECO:0000256" key="1">
    <source>
        <dbReference type="SAM" id="MobiDB-lite"/>
    </source>
</evidence>
<dbReference type="EMBL" id="BTSY01000003">
    <property type="protein sequence ID" value="GMT18134.1"/>
    <property type="molecule type" value="Genomic_DNA"/>
</dbReference>
<dbReference type="SUPFAM" id="SSF56436">
    <property type="entry name" value="C-type lectin-like"/>
    <property type="match status" value="1"/>
</dbReference>
<organism evidence="2 3">
    <name type="scientific">Pristionchus fissidentatus</name>
    <dbReference type="NCBI Taxonomy" id="1538716"/>
    <lineage>
        <taxon>Eukaryota</taxon>
        <taxon>Metazoa</taxon>
        <taxon>Ecdysozoa</taxon>
        <taxon>Nematoda</taxon>
        <taxon>Chromadorea</taxon>
        <taxon>Rhabditida</taxon>
        <taxon>Rhabditina</taxon>
        <taxon>Diplogasteromorpha</taxon>
        <taxon>Diplogasteroidea</taxon>
        <taxon>Neodiplogasteridae</taxon>
        <taxon>Pristionchus</taxon>
    </lineage>
</organism>
<feature type="non-terminal residue" evidence="2">
    <location>
        <position position="150"/>
    </location>
</feature>
<name>A0AAV5VI63_9BILA</name>
<feature type="compositionally biased region" description="Polar residues" evidence="1">
    <location>
        <begin position="22"/>
        <end position="67"/>
    </location>
</feature>
<feature type="region of interest" description="Disordered" evidence="1">
    <location>
        <begin position="1"/>
        <end position="76"/>
    </location>
</feature>
<dbReference type="Proteomes" id="UP001432322">
    <property type="component" value="Unassembled WGS sequence"/>
</dbReference>
<keyword evidence="3" id="KW-1185">Reference proteome</keyword>
<evidence type="ECO:0008006" key="4">
    <source>
        <dbReference type="Google" id="ProtNLM"/>
    </source>
</evidence>
<comment type="caution">
    <text evidence="2">The sequence shown here is derived from an EMBL/GenBank/DDBJ whole genome shotgun (WGS) entry which is preliminary data.</text>
</comment>
<evidence type="ECO:0000313" key="2">
    <source>
        <dbReference type="EMBL" id="GMT18134.1"/>
    </source>
</evidence>
<reference evidence="2" key="1">
    <citation type="submission" date="2023-10" db="EMBL/GenBank/DDBJ databases">
        <title>Genome assembly of Pristionchus species.</title>
        <authorList>
            <person name="Yoshida K."/>
            <person name="Sommer R.J."/>
        </authorList>
    </citation>
    <scope>NUCLEOTIDE SEQUENCE</scope>
    <source>
        <strain evidence="2">RS5133</strain>
    </source>
</reference>
<accession>A0AAV5VI63</accession>
<dbReference type="AlphaFoldDB" id="A0AAV5VI63"/>